<gene>
    <name evidence="1" type="ORF">OLC1_LOCUS14212</name>
</gene>
<accession>A0AAV1DCF7</accession>
<dbReference type="InterPro" id="IPR021475">
    <property type="entry name" value="Pants/Emi1-like"/>
</dbReference>
<dbReference type="PANTHER" id="PTHR28052:SF1">
    <property type="entry name" value="UPF0545 PROTEIN C22ORF39"/>
    <property type="match status" value="1"/>
</dbReference>
<protein>
    <submittedName>
        <fullName evidence="1">OLC1v1004475C1</fullName>
    </submittedName>
</protein>
<dbReference type="Pfam" id="PF11326">
    <property type="entry name" value="PANTS-like"/>
    <property type="match status" value="1"/>
</dbReference>
<evidence type="ECO:0000313" key="1">
    <source>
        <dbReference type="EMBL" id="CAI9105536.1"/>
    </source>
</evidence>
<dbReference type="AlphaFoldDB" id="A0AAV1DCF7"/>
<dbReference type="EMBL" id="OX459122">
    <property type="protein sequence ID" value="CAI9105536.1"/>
    <property type="molecule type" value="Genomic_DNA"/>
</dbReference>
<proteinExistence type="predicted"/>
<keyword evidence="2" id="KW-1185">Reference proteome</keyword>
<name>A0AAV1DCF7_OLDCO</name>
<organism evidence="1 2">
    <name type="scientific">Oldenlandia corymbosa var. corymbosa</name>
    <dbReference type="NCBI Taxonomy" id="529605"/>
    <lineage>
        <taxon>Eukaryota</taxon>
        <taxon>Viridiplantae</taxon>
        <taxon>Streptophyta</taxon>
        <taxon>Embryophyta</taxon>
        <taxon>Tracheophyta</taxon>
        <taxon>Spermatophyta</taxon>
        <taxon>Magnoliopsida</taxon>
        <taxon>eudicotyledons</taxon>
        <taxon>Gunneridae</taxon>
        <taxon>Pentapetalae</taxon>
        <taxon>asterids</taxon>
        <taxon>lamiids</taxon>
        <taxon>Gentianales</taxon>
        <taxon>Rubiaceae</taxon>
        <taxon>Rubioideae</taxon>
        <taxon>Spermacoceae</taxon>
        <taxon>Hedyotis-Oldenlandia complex</taxon>
        <taxon>Oldenlandia</taxon>
    </lineage>
</organism>
<dbReference type="Proteomes" id="UP001161247">
    <property type="component" value="Chromosome 5"/>
</dbReference>
<evidence type="ECO:0000313" key="2">
    <source>
        <dbReference type="Proteomes" id="UP001161247"/>
    </source>
</evidence>
<reference evidence="1" key="1">
    <citation type="submission" date="2023-03" db="EMBL/GenBank/DDBJ databases">
        <authorList>
            <person name="Julca I."/>
        </authorList>
    </citation>
    <scope>NUCLEOTIDE SEQUENCE</scope>
</reference>
<dbReference type="PANTHER" id="PTHR28052">
    <property type="entry name" value="UPF0545 PROTEIN C22ORF39"/>
    <property type="match status" value="1"/>
</dbReference>
<sequence length="100" mass="11748">MSSLKEEEESATPSRRKVSCTVYFDALWFCYSPVHQMQNYYRLGYLDNCSKKWTALFDCLNLKTKRTSEAEEEQKHYGFIVAPLVVFTVWKPLEISIHVS</sequence>